<dbReference type="OrthoDB" id="2016045at2759"/>
<evidence type="ECO:0000313" key="3">
    <source>
        <dbReference type="Proteomes" id="UP000017836"/>
    </source>
</evidence>
<proteinExistence type="predicted"/>
<dbReference type="InterPro" id="IPR011992">
    <property type="entry name" value="EF-hand-dom_pair"/>
</dbReference>
<name>W1NFH6_AMBTC</name>
<evidence type="ECO:0000313" key="2">
    <source>
        <dbReference type="EMBL" id="ERM93959.1"/>
    </source>
</evidence>
<dbReference type="EMBL" id="KI397523">
    <property type="protein sequence ID" value="ERM93959.1"/>
    <property type="molecule type" value="Genomic_DNA"/>
</dbReference>
<dbReference type="PANTHER" id="PTHR34574:SF3">
    <property type="entry name" value="CALCIUM-BINDING EF HAND FAMILY PROTEIN"/>
    <property type="match status" value="1"/>
</dbReference>
<dbReference type="AlphaFoldDB" id="W1NFH6"/>
<keyword evidence="3" id="KW-1185">Reference proteome</keyword>
<dbReference type="PROSITE" id="PS50222">
    <property type="entry name" value="EF_HAND_2"/>
    <property type="match status" value="1"/>
</dbReference>
<accession>W1NFH6</accession>
<dbReference type="eggNOG" id="ENOG502QVY4">
    <property type="taxonomic scope" value="Eukaryota"/>
</dbReference>
<dbReference type="SUPFAM" id="SSF47473">
    <property type="entry name" value="EF-hand"/>
    <property type="match status" value="1"/>
</dbReference>
<dbReference type="InterPro" id="IPR002048">
    <property type="entry name" value="EF_hand_dom"/>
</dbReference>
<dbReference type="GO" id="GO:0005509">
    <property type="term" value="F:calcium ion binding"/>
    <property type="evidence" value="ECO:0007669"/>
    <property type="project" value="InterPro"/>
</dbReference>
<dbReference type="Proteomes" id="UP000017836">
    <property type="component" value="Unassembled WGS sequence"/>
</dbReference>
<dbReference type="OMA" id="TNLMFRE"/>
<protein>
    <recommendedName>
        <fullName evidence="1">EF-hand domain-containing protein</fullName>
    </recommendedName>
</protein>
<dbReference type="PANTHER" id="PTHR34574">
    <property type="entry name" value="CALCIUM-BINDING EF-HAND FAMILY PROTEIN-RELATED"/>
    <property type="match status" value="1"/>
</dbReference>
<dbReference type="KEGG" id="atr:18421857"/>
<evidence type="ECO:0000259" key="1">
    <source>
        <dbReference type="PROSITE" id="PS50222"/>
    </source>
</evidence>
<gene>
    <name evidence="2" type="ORF">AMTR_s00264p00014380</name>
</gene>
<dbReference type="Gramene" id="ERM93959">
    <property type="protein sequence ID" value="ERM93959"/>
    <property type="gene ID" value="AMTR_s00264p00014380"/>
</dbReference>
<dbReference type="HOGENOM" id="CLU_052907_0_0_1"/>
<sequence>MADGGLTVLDGSQIRNSLTQLCNPFDSPISGFIFLEKATSQARTLLFGLSLPEHLTSIVGERVGLHDPDFLSLQLDPDQAFLKLRDYLQILADKLKDDPLVVSILDGGVLRLFLEDEDDFAMLAENIFTDLDLEDTGKLSKNEIQNALIQMGVEMGVPPFSDRMETDALLTSILKKHGAEGTEELGQAQFAHLLQAVLQDLADSLSSKPIVVIQDIKVINGSKLRKVLDDQKQLNEITESIFRDVTSKENGPPSIEKIRGYLERKGSELGLPPLEANPAVVLLYGQVFSGLDKDKSAELEREEFEGIVKGIFKAFVEELQANPVFHDLES</sequence>
<organism evidence="2 3">
    <name type="scientific">Amborella trichopoda</name>
    <dbReference type="NCBI Taxonomy" id="13333"/>
    <lineage>
        <taxon>Eukaryota</taxon>
        <taxon>Viridiplantae</taxon>
        <taxon>Streptophyta</taxon>
        <taxon>Embryophyta</taxon>
        <taxon>Tracheophyta</taxon>
        <taxon>Spermatophyta</taxon>
        <taxon>Magnoliopsida</taxon>
        <taxon>Amborellales</taxon>
        <taxon>Amborellaceae</taxon>
        <taxon>Amborella</taxon>
    </lineage>
</organism>
<dbReference type="Gene3D" id="1.10.238.10">
    <property type="entry name" value="EF-hand"/>
    <property type="match status" value="1"/>
</dbReference>
<feature type="domain" description="EF-hand" evidence="1">
    <location>
        <begin position="119"/>
        <end position="154"/>
    </location>
</feature>
<reference evidence="3" key="1">
    <citation type="journal article" date="2013" name="Science">
        <title>The Amborella genome and the evolution of flowering plants.</title>
        <authorList>
            <consortium name="Amborella Genome Project"/>
        </authorList>
    </citation>
    <scope>NUCLEOTIDE SEQUENCE [LARGE SCALE GENOMIC DNA]</scope>
</reference>